<dbReference type="Pfam" id="PF12697">
    <property type="entry name" value="Abhydrolase_6"/>
    <property type="match status" value="1"/>
</dbReference>
<dbReference type="PANTHER" id="PTHR43433">
    <property type="entry name" value="HYDROLASE, ALPHA/BETA FOLD FAMILY PROTEIN"/>
    <property type="match status" value="1"/>
</dbReference>
<gene>
    <name evidence="2" type="primary">catD_2</name>
    <name evidence="2" type="ORF">B7C42_03980</name>
</gene>
<organism evidence="2 3">
    <name type="scientific">Nocardia cerradoensis</name>
    <dbReference type="NCBI Taxonomy" id="85688"/>
    <lineage>
        <taxon>Bacteria</taxon>
        <taxon>Bacillati</taxon>
        <taxon>Actinomycetota</taxon>
        <taxon>Actinomycetes</taxon>
        <taxon>Mycobacteriales</taxon>
        <taxon>Nocardiaceae</taxon>
        <taxon>Nocardia</taxon>
    </lineage>
</organism>
<dbReference type="GO" id="GO:0047570">
    <property type="term" value="F:3-oxoadipate enol-lactonase activity"/>
    <property type="evidence" value="ECO:0007669"/>
    <property type="project" value="UniProtKB-EC"/>
</dbReference>
<dbReference type="PANTHER" id="PTHR43433:SF5">
    <property type="entry name" value="AB HYDROLASE-1 DOMAIN-CONTAINING PROTEIN"/>
    <property type="match status" value="1"/>
</dbReference>
<comment type="caution">
    <text evidence="2">The sequence shown here is derived from an EMBL/GenBank/DDBJ whole genome shotgun (WGS) entry which is preliminary data.</text>
</comment>
<protein>
    <submittedName>
        <fullName evidence="2">3-oxoadipate enol-lactonase 2</fullName>
        <ecNumber evidence="2">3.1.1.24</ecNumber>
    </submittedName>
</protein>
<proteinExistence type="predicted"/>
<dbReference type="PRINTS" id="PR00111">
    <property type="entry name" value="ABHYDROLASE"/>
</dbReference>
<dbReference type="Gene3D" id="3.40.50.1820">
    <property type="entry name" value="alpha/beta hydrolase"/>
    <property type="match status" value="1"/>
</dbReference>
<evidence type="ECO:0000313" key="2">
    <source>
        <dbReference type="EMBL" id="OXR43745.1"/>
    </source>
</evidence>
<dbReference type="RefSeq" id="WP_094026164.1">
    <property type="nucleotide sequence ID" value="NZ_NGAF01000008.1"/>
</dbReference>
<evidence type="ECO:0000313" key="3">
    <source>
        <dbReference type="Proteomes" id="UP000215506"/>
    </source>
</evidence>
<reference evidence="2 3" key="1">
    <citation type="submission" date="2017-07" db="EMBL/GenBank/DDBJ databases">
        <title>First draft Genome Sequence of Nocardia cerradoensis isolated from human infection.</title>
        <authorList>
            <person name="Carrasco G."/>
        </authorList>
    </citation>
    <scope>NUCLEOTIDE SEQUENCE [LARGE SCALE GENOMIC DNA]</scope>
    <source>
        <strain evidence="2 3">CNM20130759</strain>
    </source>
</reference>
<dbReference type="SUPFAM" id="SSF53474">
    <property type="entry name" value="alpha/beta-Hydrolases"/>
    <property type="match status" value="1"/>
</dbReference>
<accession>A0A231H4F6</accession>
<dbReference type="Proteomes" id="UP000215506">
    <property type="component" value="Unassembled WGS sequence"/>
</dbReference>
<dbReference type="EMBL" id="NGAF01000008">
    <property type="protein sequence ID" value="OXR43745.1"/>
    <property type="molecule type" value="Genomic_DNA"/>
</dbReference>
<dbReference type="InterPro" id="IPR050471">
    <property type="entry name" value="AB_hydrolase"/>
</dbReference>
<dbReference type="EC" id="3.1.1.24" evidence="2"/>
<sequence length="342" mass="36593">MQATLPSTVAGIAERLRGLLSAHRAALRTRSYDLPALNSPAVPCEVTTVTASDGARLRVHSYGPADGEAIVLAHGWTCCIEYWNPQINAFAGDYRVIAYDQRGHGESESGTAPLTTDLLADDLAAVLDATLRPGQRAVLVGHSLGGMTIQAWAGRYPRQVTARADAVVLANTASGDLIAETTVVPRFNRGPLALPFPVGRLGLGLPVVFPPIGPVKWIFRRQIMSLASTGEVVDFALAIVRSCPAMVRSHFGFLLAELALQSCTRCLTVPTTVIAGSADDMTPPVHSERLTEELRSVGAFRKLVELPTGHLGNVEAYEAFNDELAEVLAETYAARRMREATA</sequence>
<dbReference type="InterPro" id="IPR000073">
    <property type="entry name" value="AB_hydrolase_1"/>
</dbReference>
<feature type="domain" description="AB hydrolase-1" evidence="1">
    <location>
        <begin position="70"/>
        <end position="322"/>
    </location>
</feature>
<keyword evidence="2" id="KW-0378">Hydrolase</keyword>
<name>A0A231H4F6_9NOCA</name>
<evidence type="ECO:0000259" key="1">
    <source>
        <dbReference type="Pfam" id="PF12697"/>
    </source>
</evidence>
<keyword evidence="3" id="KW-1185">Reference proteome</keyword>
<dbReference type="AlphaFoldDB" id="A0A231H4F6"/>
<dbReference type="InterPro" id="IPR029058">
    <property type="entry name" value="AB_hydrolase_fold"/>
</dbReference>